<reference evidence="3" key="1">
    <citation type="submission" date="2016-02" db="EMBL/GenBank/DDBJ databases">
        <authorList>
            <person name="Wen L."/>
            <person name="He K."/>
            <person name="Yang H."/>
        </authorList>
    </citation>
    <scope>NUCLEOTIDE SEQUENCE</scope>
</reference>
<dbReference type="InterPro" id="IPR006350">
    <property type="entry name" value="Intron_endoG1"/>
</dbReference>
<dbReference type="GO" id="GO:0004519">
    <property type="term" value="F:endonuclease activity"/>
    <property type="evidence" value="ECO:0007669"/>
    <property type="project" value="InterPro"/>
</dbReference>
<dbReference type="InterPro" id="IPR000305">
    <property type="entry name" value="GIY-YIG_endonuc"/>
</dbReference>
<dbReference type="Gene3D" id="3.40.1440.10">
    <property type="entry name" value="GIY-YIG endonuclease"/>
    <property type="match status" value="1"/>
</dbReference>
<gene>
    <name evidence="3" type="primary">orf294</name>
</gene>
<keyword evidence="3" id="KW-0496">Mitochondrion</keyword>
<dbReference type="InterPro" id="IPR035901">
    <property type="entry name" value="GIY-YIG_endonuc_sf"/>
</dbReference>
<evidence type="ECO:0000256" key="1">
    <source>
        <dbReference type="ARBA" id="ARBA00010045"/>
    </source>
</evidence>
<dbReference type="SMART" id="SM00465">
    <property type="entry name" value="GIYc"/>
    <property type="match status" value="1"/>
</dbReference>
<dbReference type="EMBL" id="KU666552">
    <property type="protein sequence ID" value="ANC62707.1"/>
    <property type="molecule type" value="Genomic_DNA"/>
</dbReference>
<accession>A0A160I925</accession>
<proteinExistence type="predicted"/>
<dbReference type="PROSITE" id="PS50164">
    <property type="entry name" value="GIY_YIG"/>
    <property type="match status" value="1"/>
</dbReference>
<name>A0A160I925_9HYPO</name>
<organism evidence="3">
    <name type="scientific">Hypomyces aurantius</name>
    <dbReference type="NCBI Taxonomy" id="29852"/>
    <lineage>
        <taxon>Eukaryota</taxon>
        <taxon>Fungi</taxon>
        <taxon>Dikarya</taxon>
        <taxon>Ascomycota</taxon>
        <taxon>Pezizomycotina</taxon>
        <taxon>Sordariomycetes</taxon>
        <taxon>Hypocreomycetidae</taxon>
        <taxon>Hypocreales</taxon>
        <taxon>Hypocreaceae</taxon>
        <taxon>Hypomyces</taxon>
    </lineage>
</organism>
<geneLocation type="mitochondrion" evidence="3"/>
<dbReference type="RefSeq" id="YP_009254021.1">
    <property type="nucleotide sequence ID" value="NC_030206.1"/>
</dbReference>
<dbReference type="Pfam" id="PF01541">
    <property type="entry name" value="GIY-YIG"/>
    <property type="match status" value="1"/>
</dbReference>
<dbReference type="Pfam" id="PF07460">
    <property type="entry name" value="NUMOD3"/>
    <property type="match status" value="1"/>
</dbReference>
<comment type="similarity">
    <text evidence="1">To endonucleases of group I introns of fungi and phage.</text>
</comment>
<dbReference type="SMART" id="SM00496">
    <property type="entry name" value="IENR2"/>
    <property type="match status" value="4"/>
</dbReference>
<dbReference type="NCBIfam" id="TIGR01453">
    <property type="entry name" value="grpIintron_endo"/>
    <property type="match status" value="1"/>
</dbReference>
<protein>
    <recommendedName>
        <fullName evidence="2">GIY-YIG domain-containing protein</fullName>
    </recommendedName>
</protein>
<evidence type="ECO:0000313" key="3">
    <source>
        <dbReference type="EMBL" id="ANC62707.1"/>
    </source>
</evidence>
<dbReference type="GeneID" id="27910793"/>
<dbReference type="SUPFAM" id="SSF64496">
    <property type="entry name" value="DNA-binding domain of intron-encoded endonucleases"/>
    <property type="match status" value="1"/>
</dbReference>
<dbReference type="SUPFAM" id="SSF82771">
    <property type="entry name" value="GIY-YIG endonuclease"/>
    <property type="match status" value="1"/>
</dbReference>
<dbReference type="GO" id="GO:0003677">
    <property type="term" value="F:DNA binding"/>
    <property type="evidence" value="ECO:0007669"/>
    <property type="project" value="InterPro"/>
</dbReference>
<dbReference type="AlphaFoldDB" id="A0A160I925"/>
<dbReference type="InterPro" id="IPR003611">
    <property type="entry name" value="NUMOD3"/>
</dbReference>
<evidence type="ECO:0000259" key="2">
    <source>
        <dbReference type="PROSITE" id="PS50164"/>
    </source>
</evidence>
<feature type="domain" description="GIY-YIG" evidence="2">
    <location>
        <begin position="64"/>
        <end position="150"/>
    </location>
</feature>
<sequence>MKLIFNTINIYSNGVQNLKWTDTILCGIRFYSTSTNESSIIPDPVKIYTDAEQHKAEIFKDNKGKSGIYMWKNNINEKFYIGSSNNLKRRLISYYDVNSLRKENGMLITKALLKYGHSAFTLYILEYCKVEDLLIREQYYLDALKPTYNICRTAGSTLGRLHTSDAKDKISNSKLGTNIGETNHFYGENHTLEAKDLMKNAKLNQNLSSDTKEKISLSKTGVQFTEEHKVNLSLSKKNNKGLLVLDLRTSKETIYSSISLAERTLQLPKDSIRVNLKSKSKTPYRGTFVFRLVE</sequence>
<dbReference type="CDD" id="cd10445">
    <property type="entry name" value="GIY-YIG_bI1_like"/>
    <property type="match status" value="1"/>
</dbReference>